<evidence type="ECO:0000313" key="2">
    <source>
        <dbReference type="Proteomes" id="UP000468581"/>
    </source>
</evidence>
<sequence length="214" mass="24147">MLKGRKIVYVLVLVFGFYFPHNLYSQENKPKKPLKIKAVENNPDAKKKSPLLLPSASKTKAPSILDKKNEINMARQSNLVNPSTIYEKKFNEKNPINKDRYFGDQYLGDFKSNAKSAKFLFRDHQAVDGDRIRVFVNGIISQPNIYLQGHYKGFDLLLEPGFNKVEFEALNQGASGPNTAELKVIDDKGNVISSKIWNLSTGSKATIIVVKELE</sequence>
<proteinExistence type="predicted"/>
<dbReference type="AlphaFoldDB" id="A0A6P0UK91"/>
<accession>A0A6P0UK91</accession>
<protein>
    <recommendedName>
        <fullName evidence="3">Secreted protein</fullName>
    </recommendedName>
</protein>
<dbReference type="RefSeq" id="WP_163606716.1">
    <property type="nucleotide sequence ID" value="NZ_JAABOO010000002.1"/>
</dbReference>
<organism evidence="1 2">
    <name type="scientific">Leptobacterium flavescens</name>
    <dbReference type="NCBI Taxonomy" id="472055"/>
    <lineage>
        <taxon>Bacteria</taxon>
        <taxon>Pseudomonadati</taxon>
        <taxon>Bacteroidota</taxon>
        <taxon>Flavobacteriia</taxon>
        <taxon>Flavobacteriales</taxon>
        <taxon>Flavobacteriaceae</taxon>
        <taxon>Leptobacterium</taxon>
    </lineage>
</organism>
<dbReference type="Proteomes" id="UP000468581">
    <property type="component" value="Unassembled WGS sequence"/>
</dbReference>
<gene>
    <name evidence="1" type="ORF">GWK08_09360</name>
</gene>
<comment type="caution">
    <text evidence="1">The sequence shown here is derived from an EMBL/GenBank/DDBJ whole genome shotgun (WGS) entry which is preliminary data.</text>
</comment>
<name>A0A6P0UK91_9FLAO</name>
<evidence type="ECO:0008006" key="3">
    <source>
        <dbReference type="Google" id="ProtNLM"/>
    </source>
</evidence>
<keyword evidence="2" id="KW-1185">Reference proteome</keyword>
<dbReference type="EMBL" id="JAABOO010000002">
    <property type="protein sequence ID" value="NER13644.1"/>
    <property type="molecule type" value="Genomic_DNA"/>
</dbReference>
<evidence type="ECO:0000313" key="1">
    <source>
        <dbReference type="EMBL" id="NER13644.1"/>
    </source>
</evidence>
<reference evidence="1 2" key="1">
    <citation type="submission" date="2020-01" db="EMBL/GenBank/DDBJ databases">
        <title>Leptobacterium flavescens.</title>
        <authorList>
            <person name="Wang G."/>
        </authorList>
    </citation>
    <scope>NUCLEOTIDE SEQUENCE [LARGE SCALE GENOMIC DNA]</scope>
    <source>
        <strain evidence="1 2">KCTC 22160</strain>
    </source>
</reference>